<organism evidence="1">
    <name type="scientific">uncultured Caudovirales phage</name>
    <dbReference type="NCBI Taxonomy" id="2100421"/>
    <lineage>
        <taxon>Viruses</taxon>
        <taxon>Duplodnaviria</taxon>
        <taxon>Heunggongvirae</taxon>
        <taxon>Uroviricota</taxon>
        <taxon>Caudoviricetes</taxon>
        <taxon>Peduoviridae</taxon>
        <taxon>Maltschvirus</taxon>
        <taxon>Maltschvirus maltsch</taxon>
    </lineage>
</organism>
<proteinExistence type="predicted"/>
<name>A0A6J5LK34_9CAUD</name>
<gene>
    <name evidence="1" type="ORF">UFOVP135_69</name>
</gene>
<sequence>MNMTQKQFIEIITTIALIEATGSINGKPTLGLTGAQEVFLTLQEFVANLEKQA</sequence>
<dbReference type="EMBL" id="LR796254">
    <property type="protein sequence ID" value="CAB4131989.1"/>
    <property type="molecule type" value="Genomic_DNA"/>
</dbReference>
<evidence type="ECO:0000313" key="1">
    <source>
        <dbReference type="EMBL" id="CAB4131989.1"/>
    </source>
</evidence>
<reference evidence="1" key="1">
    <citation type="submission" date="2020-04" db="EMBL/GenBank/DDBJ databases">
        <authorList>
            <person name="Chiriac C."/>
            <person name="Salcher M."/>
            <person name="Ghai R."/>
            <person name="Kavagutti S V."/>
        </authorList>
    </citation>
    <scope>NUCLEOTIDE SEQUENCE</scope>
</reference>
<protein>
    <submittedName>
        <fullName evidence="1">Uncharacterized protein</fullName>
    </submittedName>
</protein>
<accession>A0A6J5LK34</accession>